<dbReference type="EMBL" id="JADJEV010000001">
    <property type="protein sequence ID" value="MBK6972037.1"/>
    <property type="molecule type" value="Genomic_DNA"/>
</dbReference>
<reference evidence="4" key="1">
    <citation type="submission" date="2020-10" db="EMBL/GenBank/DDBJ databases">
        <title>Connecting structure to function with the recovery of over 1000 high-quality activated sludge metagenome-assembled genomes encoding full-length rRNA genes using long-read sequencing.</title>
        <authorList>
            <person name="Singleton C.M."/>
            <person name="Petriglieri F."/>
            <person name="Kristensen J.M."/>
            <person name="Kirkegaard R.H."/>
            <person name="Michaelsen T.Y."/>
            <person name="Andersen M.H."/>
            <person name="Karst S.M."/>
            <person name="Dueholm M.S."/>
            <person name="Nielsen P.H."/>
            <person name="Albertsen M."/>
        </authorList>
    </citation>
    <scope>NUCLEOTIDE SEQUENCE</scope>
    <source>
        <strain evidence="4">Bjer_18-Q3-R1-45_BAT3C.347</strain>
    </source>
</reference>
<dbReference type="InterPro" id="IPR051094">
    <property type="entry name" value="Diverse_Catalytic_Enzymes"/>
</dbReference>
<name>A0A9D7HJJ8_9PROT</name>
<dbReference type="NCBIfam" id="NF002326">
    <property type="entry name" value="PRK01286.1-1"/>
    <property type="match status" value="1"/>
</dbReference>
<dbReference type="PANTHER" id="PTHR35795:SF1">
    <property type="entry name" value="BIS(5'-NUCLEOSYL)-TETRAPHOSPHATASE, SYMMETRICAL"/>
    <property type="match status" value="1"/>
</dbReference>
<dbReference type="Gene3D" id="1.10.3210.10">
    <property type="entry name" value="Hypothetical protein af1432"/>
    <property type="match status" value="1"/>
</dbReference>
<comment type="similarity">
    <text evidence="2">Belongs to the dGTPase family. Type 2 subfamily.</text>
</comment>
<keyword evidence="1 2" id="KW-0378">Hydrolase</keyword>
<accession>A0A9D7HJJ8</accession>
<dbReference type="AlphaFoldDB" id="A0A9D7HJJ8"/>
<evidence type="ECO:0000313" key="4">
    <source>
        <dbReference type="EMBL" id="MBK6972037.1"/>
    </source>
</evidence>
<evidence type="ECO:0000256" key="2">
    <source>
        <dbReference type="HAMAP-Rule" id="MF_01212"/>
    </source>
</evidence>
<feature type="domain" description="HD" evidence="3">
    <location>
        <begin position="67"/>
        <end position="198"/>
    </location>
</feature>
<dbReference type="InterPro" id="IPR006674">
    <property type="entry name" value="HD_domain"/>
</dbReference>
<evidence type="ECO:0000259" key="3">
    <source>
        <dbReference type="PROSITE" id="PS51831"/>
    </source>
</evidence>
<dbReference type="InterPro" id="IPR003607">
    <property type="entry name" value="HD/PDEase_dom"/>
</dbReference>
<dbReference type="SMART" id="SM00471">
    <property type="entry name" value="HDc"/>
    <property type="match status" value="1"/>
</dbReference>
<proteinExistence type="inferred from homology"/>
<dbReference type="PROSITE" id="PS51831">
    <property type="entry name" value="HD"/>
    <property type="match status" value="1"/>
</dbReference>
<dbReference type="Pfam" id="PF13286">
    <property type="entry name" value="HD_assoc"/>
    <property type="match status" value="1"/>
</dbReference>
<dbReference type="PANTHER" id="PTHR35795">
    <property type="entry name" value="SLR1885 PROTEIN"/>
    <property type="match status" value="1"/>
</dbReference>
<dbReference type="CDD" id="cd00077">
    <property type="entry name" value="HDc"/>
    <property type="match status" value="1"/>
</dbReference>
<evidence type="ECO:0000256" key="1">
    <source>
        <dbReference type="ARBA" id="ARBA00022801"/>
    </source>
</evidence>
<dbReference type="Pfam" id="PF01966">
    <property type="entry name" value="HD"/>
    <property type="match status" value="1"/>
</dbReference>
<sequence length="464" mass="51208">MVELAQRADFAVSEGNSKGRRIAEARPFARSEFQRDRDRIVHCTAFRRLEYKTQVFVNHEGDLFRTRLTHSLEVGQIARSIARALRLNEDLAEAISLSHDLGHTPFGHAGQDALNACMNEYGGFEHNLQSLRTVDLLEERYGAFDGLNLTYETREGILKHCAIRNAQALGDLGQRFIDKTQPSLEAQVCNLADEIAYNNHDVDDGLRSGLVSLDQLEGVALFARHSNEARREYPGLSGRRLIHETTRRMINAQVLDLIESSSARIAAVEPTSLADIHRAPPLIAFSASMAAENRALKGFLRDNLYRHYQVLRMTNKANRIISDLFGAFMGDPSLLPPQYQARAAGPAPNAPWGPDATARHVHILASPATAEGLESDHAIARPPLCRLVQCPTWPQRHALGGAFSLRRDRDGGLSSSLHALHRAEPGARRDGCPSWRLSLVQCRLSPGPAAKPAGDRPSAFLGAR</sequence>
<dbReference type="InterPro" id="IPR006261">
    <property type="entry name" value="dGTPase"/>
</dbReference>
<evidence type="ECO:0000313" key="5">
    <source>
        <dbReference type="Proteomes" id="UP000807785"/>
    </source>
</evidence>
<comment type="caution">
    <text evidence="4">The sequence shown here is derived from an EMBL/GenBank/DDBJ whole genome shotgun (WGS) entry which is preliminary data.</text>
</comment>
<dbReference type="InterPro" id="IPR023023">
    <property type="entry name" value="dNTPase_2"/>
</dbReference>
<organism evidence="4 5">
    <name type="scientific">Candidatus Methylophosphatis roskildensis</name>
    <dbReference type="NCBI Taxonomy" id="2899263"/>
    <lineage>
        <taxon>Bacteria</taxon>
        <taxon>Pseudomonadati</taxon>
        <taxon>Pseudomonadota</taxon>
        <taxon>Betaproteobacteria</taxon>
        <taxon>Nitrosomonadales</taxon>
        <taxon>Sterolibacteriaceae</taxon>
        <taxon>Candidatus Methylophosphatis</taxon>
    </lineage>
</organism>
<dbReference type="GO" id="GO:0016793">
    <property type="term" value="F:triphosphoric monoester hydrolase activity"/>
    <property type="evidence" value="ECO:0007669"/>
    <property type="project" value="InterPro"/>
</dbReference>
<dbReference type="SUPFAM" id="SSF109604">
    <property type="entry name" value="HD-domain/PDEase-like"/>
    <property type="match status" value="1"/>
</dbReference>
<dbReference type="InterPro" id="IPR026875">
    <property type="entry name" value="PHydrolase_assoc_dom"/>
</dbReference>
<gene>
    <name evidence="4" type="ORF">IPH26_03425</name>
</gene>
<dbReference type="Proteomes" id="UP000807785">
    <property type="component" value="Unassembled WGS sequence"/>
</dbReference>
<protein>
    <recommendedName>
        <fullName evidence="2">Deoxyguanosinetriphosphate triphosphohydrolase-like protein</fullName>
    </recommendedName>
</protein>
<dbReference type="HAMAP" id="MF_01212">
    <property type="entry name" value="dGTPase_type2"/>
    <property type="match status" value="1"/>
</dbReference>
<dbReference type="NCBIfam" id="TIGR01353">
    <property type="entry name" value="dGTP_triPase"/>
    <property type="match status" value="1"/>
</dbReference>